<reference evidence="1 2" key="1">
    <citation type="submission" date="2018-11" db="EMBL/GenBank/DDBJ databases">
        <title>The Potential of Streptomyces as Biocontrol Agents against the Tomato grey mould, Botrytis cinerea (Gray mold) Frontiers in Microbiology.</title>
        <authorList>
            <person name="Li D."/>
        </authorList>
    </citation>
    <scope>NUCLEOTIDE SEQUENCE [LARGE SCALE GENOMIC DNA]</scope>
    <source>
        <strain evidence="1 2">NEAU-LD23</strain>
    </source>
</reference>
<dbReference type="EMBL" id="RIBZ01000096">
    <property type="protein sequence ID" value="RNG32956.1"/>
    <property type="molecule type" value="Genomic_DNA"/>
</dbReference>
<evidence type="ECO:0000313" key="2">
    <source>
        <dbReference type="Proteomes" id="UP000275401"/>
    </source>
</evidence>
<accession>A0A3M8WSK7</accession>
<dbReference type="AlphaFoldDB" id="A0A3M8WSK7"/>
<dbReference type="RefSeq" id="WP_123099196.1">
    <property type="nucleotide sequence ID" value="NZ_RIBZ01000096.1"/>
</dbReference>
<proteinExistence type="predicted"/>
<sequence>MPRTATVSRPRARRIDVAPLHQADHSAYLTLLDLTTSGMGVPVDPDWIFALAPFQQPFAHGPPSA</sequence>
<evidence type="ECO:0000313" key="1">
    <source>
        <dbReference type="EMBL" id="RNG32956.1"/>
    </source>
</evidence>
<keyword evidence="2" id="KW-1185">Reference proteome</keyword>
<gene>
    <name evidence="1" type="ORF">EEJ42_07545</name>
</gene>
<protein>
    <submittedName>
        <fullName evidence="1">Uncharacterized protein</fullName>
    </submittedName>
</protein>
<name>A0A3M8WSK7_9ACTN</name>
<dbReference type="Proteomes" id="UP000275401">
    <property type="component" value="Unassembled WGS sequence"/>
</dbReference>
<comment type="caution">
    <text evidence="1">The sequence shown here is derived from an EMBL/GenBank/DDBJ whole genome shotgun (WGS) entry which is preliminary data.</text>
</comment>
<organism evidence="1 2">
    <name type="scientific">Streptomyces botrytidirepellens</name>
    <dbReference type="NCBI Taxonomy" id="2486417"/>
    <lineage>
        <taxon>Bacteria</taxon>
        <taxon>Bacillati</taxon>
        <taxon>Actinomycetota</taxon>
        <taxon>Actinomycetes</taxon>
        <taxon>Kitasatosporales</taxon>
        <taxon>Streptomycetaceae</taxon>
        <taxon>Streptomyces</taxon>
    </lineage>
</organism>